<dbReference type="InParanoid" id="K5W2B8"/>
<organism evidence="2 3">
    <name type="scientific">Phanerochaete carnosa (strain HHB-10118-sp)</name>
    <name type="common">White-rot fungus</name>
    <name type="synonym">Peniophora carnosa</name>
    <dbReference type="NCBI Taxonomy" id="650164"/>
    <lineage>
        <taxon>Eukaryota</taxon>
        <taxon>Fungi</taxon>
        <taxon>Dikarya</taxon>
        <taxon>Basidiomycota</taxon>
        <taxon>Agaricomycotina</taxon>
        <taxon>Agaricomycetes</taxon>
        <taxon>Polyporales</taxon>
        <taxon>Phanerochaetaceae</taxon>
        <taxon>Phanerochaete</taxon>
    </lineage>
</organism>
<dbReference type="OrthoDB" id="2816090at2759"/>
<sequence length="300" mass="33178">MTTPPPQMQHCNQLSVSLPSLQTQFDAPYMFSPEPSPLVSASSHSHDVFGPLQIPFQQTPQSYYDQRSPLSSMHTTPSDVAPNMYVPVPAPSSTSFESHFSYFAPAAHAPVYGQSVYQQLPLEHIQQEYAAMHAKPSFLCYGGQSLAPFEGGHGLTISYPGPYHPDQLAQMYNMSAELQYPDASDYDVAGQTRSMKRRRMSNDSEPPSSAMTYSSYSIDMYSWASSASHSSQRSSSLDFNLFSSYGDAFWNATHQQHHHGAAAASVSQHANGWHPPMLPPNNSLQFVQWPDKDSSLSEVD</sequence>
<feature type="region of interest" description="Disordered" evidence="1">
    <location>
        <begin position="268"/>
        <end position="300"/>
    </location>
</feature>
<proteinExistence type="predicted"/>
<dbReference type="KEGG" id="pco:PHACADRAFT_197473"/>
<accession>K5W2B8</accession>
<dbReference type="STRING" id="650164.K5W2B8"/>
<keyword evidence="3" id="KW-1185">Reference proteome</keyword>
<dbReference type="RefSeq" id="XP_007397750.1">
    <property type="nucleotide sequence ID" value="XM_007397688.1"/>
</dbReference>
<gene>
    <name evidence="2" type="ORF">PHACADRAFT_197473</name>
</gene>
<evidence type="ECO:0000313" key="2">
    <source>
        <dbReference type="EMBL" id="EKM53044.1"/>
    </source>
</evidence>
<dbReference type="HOGENOM" id="CLU_927834_0_0_1"/>
<dbReference type="AlphaFoldDB" id="K5W2B8"/>
<dbReference type="GeneID" id="18911238"/>
<evidence type="ECO:0000256" key="1">
    <source>
        <dbReference type="SAM" id="MobiDB-lite"/>
    </source>
</evidence>
<feature type="compositionally biased region" description="Basic and acidic residues" evidence="1">
    <location>
        <begin position="290"/>
        <end position="300"/>
    </location>
</feature>
<dbReference type="Proteomes" id="UP000008370">
    <property type="component" value="Unassembled WGS sequence"/>
</dbReference>
<protein>
    <submittedName>
        <fullName evidence="2">Uncharacterized protein</fullName>
    </submittedName>
</protein>
<evidence type="ECO:0000313" key="3">
    <source>
        <dbReference type="Proteomes" id="UP000008370"/>
    </source>
</evidence>
<dbReference type="EMBL" id="JH930474">
    <property type="protein sequence ID" value="EKM53044.1"/>
    <property type="molecule type" value="Genomic_DNA"/>
</dbReference>
<reference evidence="2 3" key="1">
    <citation type="journal article" date="2012" name="BMC Genomics">
        <title>Comparative genomics of the white-rot fungi, Phanerochaete carnosa and P. chrysosporium, to elucidate the genetic basis of the distinct wood types they colonize.</title>
        <authorList>
            <person name="Suzuki H."/>
            <person name="MacDonald J."/>
            <person name="Syed K."/>
            <person name="Salamov A."/>
            <person name="Hori C."/>
            <person name="Aerts A."/>
            <person name="Henrissat B."/>
            <person name="Wiebenga A."/>
            <person name="vanKuyk P.A."/>
            <person name="Barry K."/>
            <person name="Lindquist E."/>
            <person name="LaButti K."/>
            <person name="Lapidus A."/>
            <person name="Lucas S."/>
            <person name="Coutinho P."/>
            <person name="Gong Y."/>
            <person name="Samejima M."/>
            <person name="Mahadevan R."/>
            <person name="Abou-Zaid M."/>
            <person name="de Vries R.P."/>
            <person name="Igarashi K."/>
            <person name="Yadav J.S."/>
            <person name="Grigoriev I.V."/>
            <person name="Master E.R."/>
        </authorList>
    </citation>
    <scope>NUCLEOTIDE SEQUENCE [LARGE SCALE GENOMIC DNA]</scope>
    <source>
        <strain evidence="2 3">HHB-10118-sp</strain>
    </source>
</reference>
<name>K5W2B8_PHACS</name>